<dbReference type="RefSeq" id="WP_349876892.1">
    <property type="nucleotide sequence ID" value="NZ_CP157974.1"/>
</dbReference>
<organism evidence="2">
    <name type="scientific">Micromonospora sp. HUAS YX12</name>
    <dbReference type="NCBI Taxonomy" id="3156396"/>
    <lineage>
        <taxon>Bacteria</taxon>
        <taxon>Bacillati</taxon>
        <taxon>Actinomycetota</taxon>
        <taxon>Actinomycetes</taxon>
        <taxon>Micromonosporales</taxon>
        <taxon>Micromonosporaceae</taxon>
        <taxon>Micromonospora</taxon>
    </lineage>
</organism>
<dbReference type="PANTHER" id="PTHR14359">
    <property type="entry name" value="HOMO-OLIGOMERIC FLAVIN CONTAINING CYS DECARBOXYLASE FAMILY"/>
    <property type="match status" value="1"/>
</dbReference>
<dbReference type="EMBL" id="CP157974">
    <property type="protein sequence ID" value="XBT80428.1"/>
    <property type="molecule type" value="Genomic_DNA"/>
</dbReference>
<feature type="domain" description="Flavoprotein" evidence="1">
    <location>
        <begin position="23"/>
        <end position="180"/>
    </location>
</feature>
<evidence type="ECO:0000259" key="1">
    <source>
        <dbReference type="Pfam" id="PF02441"/>
    </source>
</evidence>
<dbReference type="AlphaFoldDB" id="A0AAU7QW42"/>
<gene>
    <name evidence="2" type="ORF">ABIH81_22630</name>
</gene>
<sequence>MPQNEREPTADSAKAVPEFGGRRLLLVNSGAVAVMHLPFWLNWISTNYPDLQIQAVVTPSAQRFVSQDALTLLTGRRAHLDRWPAQTDTGALHAQWVEWADCALVYPATLNYLGRLASGLGDSPSLLALQCAATIPIVVAPSLPPGATDNPIVQENLRRLATRPNLVVAPTQPARSATTGRRDAAGAVPVWSAIVLLERCRRALAGTGDEQVTPHRTTQPIRSA</sequence>
<proteinExistence type="predicted"/>
<evidence type="ECO:0000313" key="2">
    <source>
        <dbReference type="EMBL" id="XBT80428.1"/>
    </source>
</evidence>
<dbReference type="GO" id="GO:0004633">
    <property type="term" value="F:phosphopantothenoylcysteine decarboxylase activity"/>
    <property type="evidence" value="ECO:0007669"/>
    <property type="project" value="TreeGrafter"/>
</dbReference>
<dbReference type="InterPro" id="IPR003382">
    <property type="entry name" value="Flavoprotein"/>
</dbReference>
<dbReference type="InterPro" id="IPR036551">
    <property type="entry name" value="Flavin_trans-like"/>
</dbReference>
<dbReference type="Gene3D" id="3.40.50.1950">
    <property type="entry name" value="Flavin prenyltransferase-like"/>
    <property type="match status" value="1"/>
</dbReference>
<reference evidence="2" key="1">
    <citation type="submission" date="2024-06" db="EMBL/GenBank/DDBJ databases">
        <title>Micromonospora sp. strain HUAS YX12 genome sequences.</title>
        <authorList>
            <person name="Mo P."/>
        </authorList>
    </citation>
    <scope>NUCLEOTIDE SEQUENCE</scope>
    <source>
        <strain evidence="2">HUAS YX12</strain>
    </source>
</reference>
<dbReference type="Pfam" id="PF02441">
    <property type="entry name" value="Flavoprotein"/>
    <property type="match status" value="1"/>
</dbReference>
<dbReference type="SUPFAM" id="SSF52507">
    <property type="entry name" value="Homo-oligomeric flavin-containing Cys decarboxylases, HFCD"/>
    <property type="match status" value="1"/>
</dbReference>
<dbReference type="GO" id="GO:0015937">
    <property type="term" value="P:coenzyme A biosynthetic process"/>
    <property type="evidence" value="ECO:0007669"/>
    <property type="project" value="TreeGrafter"/>
</dbReference>
<name>A0AAU7QW42_9ACTN</name>
<dbReference type="PANTHER" id="PTHR14359:SF6">
    <property type="entry name" value="PHOSPHOPANTOTHENOYLCYSTEINE DECARBOXYLASE"/>
    <property type="match status" value="1"/>
</dbReference>
<dbReference type="GO" id="GO:0071513">
    <property type="term" value="C:phosphopantothenoylcysteine decarboxylase complex"/>
    <property type="evidence" value="ECO:0007669"/>
    <property type="project" value="TreeGrafter"/>
</dbReference>
<protein>
    <submittedName>
        <fullName evidence="2">Flavoprotein</fullName>
    </submittedName>
</protein>
<dbReference type="GO" id="GO:0010181">
    <property type="term" value="F:FMN binding"/>
    <property type="evidence" value="ECO:0007669"/>
    <property type="project" value="TreeGrafter"/>
</dbReference>
<accession>A0AAU7QW42</accession>